<protein>
    <submittedName>
        <fullName evidence="1">DUF6052 family protein</fullName>
    </submittedName>
</protein>
<name>A0ABW4PPQ2_9ACTN</name>
<dbReference type="RefSeq" id="WP_380903940.1">
    <property type="nucleotide sequence ID" value="NZ_JBHUFU010000019.1"/>
</dbReference>
<keyword evidence="2" id="KW-1185">Reference proteome</keyword>
<organism evidence="1 2">
    <name type="scientific">Streptomyces desertarenae</name>
    <dbReference type="NCBI Taxonomy" id="2666184"/>
    <lineage>
        <taxon>Bacteria</taxon>
        <taxon>Bacillati</taxon>
        <taxon>Actinomycetota</taxon>
        <taxon>Actinomycetes</taxon>
        <taxon>Kitasatosporales</taxon>
        <taxon>Streptomycetaceae</taxon>
        <taxon>Streptomyces</taxon>
    </lineage>
</organism>
<gene>
    <name evidence="1" type="ORF">ACFSJS_24295</name>
</gene>
<dbReference type="Pfam" id="PF19522">
    <property type="entry name" value="DUF6052"/>
    <property type="match status" value="1"/>
</dbReference>
<proteinExistence type="predicted"/>
<dbReference type="InterPro" id="IPR046115">
    <property type="entry name" value="DUF6052"/>
</dbReference>
<accession>A0ABW4PPQ2</accession>
<dbReference type="Proteomes" id="UP001597365">
    <property type="component" value="Unassembled WGS sequence"/>
</dbReference>
<evidence type="ECO:0000313" key="1">
    <source>
        <dbReference type="EMBL" id="MFD1832739.1"/>
    </source>
</evidence>
<comment type="caution">
    <text evidence="1">The sequence shown here is derived from an EMBL/GenBank/DDBJ whole genome shotgun (WGS) entry which is preliminary data.</text>
</comment>
<reference evidence="2" key="1">
    <citation type="journal article" date="2019" name="Int. J. Syst. Evol. Microbiol.">
        <title>The Global Catalogue of Microorganisms (GCM) 10K type strain sequencing project: providing services to taxonomists for standard genome sequencing and annotation.</title>
        <authorList>
            <consortium name="The Broad Institute Genomics Platform"/>
            <consortium name="The Broad Institute Genome Sequencing Center for Infectious Disease"/>
            <person name="Wu L."/>
            <person name="Ma J."/>
        </authorList>
    </citation>
    <scope>NUCLEOTIDE SEQUENCE [LARGE SCALE GENOMIC DNA]</scope>
    <source>
        <strain evidence="2">CGMCC 4.7455</strain>
    </source>
</reference>
<evidence type="ECO:0000313" key="2">
    <source>
        <dbReference type="Proteomes" id="UP001597365"/>
    </source>
</evidence>
<sequence length="70" mass="7749">MTNDTSRLTADQERRLLECYTALRQLSEGCAVPAVTAALNTALAELRIALDGQAVEFDYYREYPALRPAA</sequence>
<dbReference type="EMBL" id="JBHUFU010000019">
    <property type="protein sequence ID" value="MFD1832739.1"/>
    <property type="molecule type" value="Genomic_DNA"/>
</dbReference>